<organism evidence="4 5">
    <name type="scientific">Granulicatella seriolae</name>
    <dbReference type="NCBI Taxonomy" id="2967226"/>
    <lineage>
        <taxon>Bacteria</taxon>
        <taxon>Bacillati</taxon>
        <taxon>Bacillota</taxon>
        <taxon>Bacilli</taxon>
        <taxon>Lactobacillales</taxon>
        <taxon>Carnobacteriaceae</taxon>
        <taxon>Granulicatella</taxon>
    </lineage>
</organism>
<feature type="domain" description="DUF7649" evidence="3">
    <location>
        <begin position="5"/>
        <end position="87"/>
    </location>
</feature>
<feature type="transmembrane region" description="Helical" evidence="1">
    <location>
        <begin position="59"/>
        <end position="89"/>
    </location>
</feature>
<feature type="domain" description="Cell wall-active antibiotics response LiaF-like C-terminal" evidence="2">
    <location>
        <begin position="132"/>
        <end position="244"/>
    </location>
</feature>
<protein>
    <submittedName>
        <fullName evidence="4">Cell wall-active antibiotics response protein LiaF</fullName>
    </submittedName>
</protein>
<feature type="transmembrane region" description="Helical" evidence="1">
    <location>
        <begin position="31"/>
        <end position="47"/>
    </location>
</feature>
<keyword evidence="1" id="KW-0812">Transmembrane</keyword>
<dbReference type="InterPro" id="IPR016975">
    <property type="entry name" value="Cell_wall_LiaF"/>
</dbReference>
<proteinExistence type="predicted"/>
<reference evidence="4" key="2">
    <citation type="journal article" date="2023" name="Curr. Microbiol.">
        <title>Granulicatella seriolae sp. nov., a Novel Facultative Anaerobe Isolated from Yellowtail Marine Fish.</title>
        <authorList>
            <person name="Lee M."/>
            <person name="Choi Y.J."/>
            <person name="Farooq A."/>
            <person name="Jeong J.B."/>
            <person name="Jung M.Y."/>
        </authorList>
    </citation>
    <scope>NUCLEOTIDE SEQUENCE</scope>
    <source>
        <strain evidence="4">S8</strain>
    </source>
</reference>
<evidence type="ECO:0000313" key="4">
    <source>
        <dbReference type="EMBL" id="MCQ9210630.1"/>
    </source>
</evidence>
<accession>A0ABT1WQ40</accession>
<keyword evidence="1" id="KW-0472">Membrane</keyword>
<name>A0ABT1WQ40_9LACT</name>
<dbReference type="NCBIfam" id="NF040535">
    <property type="entry name" value="LiaF_C_term"/>
    <property type="match status" value="1"/>
</dbReference>
<keyword evidence="1" id="KW-1133">Transmembrane helix</keyword>
<comment type="caution">
    <text evidence="4">The sequence shown here is derived from an EMBL/GenBank/DDBJ whole genome shotgun (WGS) entry which is preliminary data.</text>
</comment>
<dbReference type="Pfam" id="PF24661">
    <property type="entry name" value="DUF7649"/>
    <property type="match status" value="1"/>
</dbReference>
<dbReference type="PIRSF" id="PIRSF031509">
    <property type="entry name" value="Cell_wall_LiaF/YvqF"/>
    <property type="match status" value="1"/>
</dbReference>
<dbReference type="RefSeq" id="WP_256945743.1">
    <property type="nucleotide sequence ID" value="NZ_JANHNZ010000010.1"/>
</dbReference>
<dbReference type="InterPro" id="IPR047793">
    <property type="entry name" value="LiaF_C"/>
</dbReference>
<keyword evidence="5" id="KW-1185">Reference proteome</keyword>
<reference evidence="4" key="1">
    <citation type="submission" date="2022-07" db="EMBL/GenBank/DDBJ databases">
        <authorList>
            <person name="Jung M.-Y."/>
            <person name="Lee M."/>
        </authorList>
    </citation>
    <scope>NUCLEOTIDE SEQUENCE</scope>
    <source>
        <strain evidence="4">S8</strain>
    </source>
</reference>
<dbReference type="Proteomes" id="UP001059480">
    <property type="component" value="Unassembled WGS sequence"/>
</dbReference>
<dbReference type="Pfam" id="PF09922">
    <property type="entry name" value="LiaF-like_C"/>
    <property type="match status" value="1"/>
</dbReference>
<evidence type="ECO:0000259" key="2">
    <source>
        <dbReference type="Pfam" id="PF09922"/>
    </source>
</evidence>
<reference evidence="4" key="3">
    <citation type="journal article" date="2023" name="Microbiol. Resour. Announc.">
        <title>Draft Genome Sequence of Granulicatella sp. Strain S8, Isolated from a Marine Fish, Seriola quinqueradiata.</title>
        <authorList>
            <person name="Lee M."/>
            <person name="Farooq A."/>
            <person name="Jeong J.B."/>
            <person name="Jung M.Y."/>
        </authorList>
    </citation>
    <scope>NUCLEOTIDE SEQUENCE</scope>
    <source>
        <strain evidence="4">S8</strain>
    </source>
</reference>
<dbReference type="InterPro" id="IPR056066">
    <property type="entry name" value="DUF7649"/>
</dbReference>
<evidence type="ECO:0000259" key="3">
    <source>
        <dbReference type="Pfam" id="PF24661"/>
    </source>
</evidence>
<sequence>MKNFKVKILLLLVSFSMLITTAQLINDRSLLVMTVLGLFLLVLSFTSKTRRRTRIIGIMLGLTLVIIAMFSTIGFWFAIAITLVALALFGNDILPSFSGKNNGASSFWNKKEYRAVKTVEPSGLKRRSRQQWIGSQEVGEDIYEWDDINIITLAGDTIIDLGNTILPRDENIILIRKGVGKIRVIVPLGVGVALHHSTILGQVTFEGVDTEVKNEVLEFQSKGYSQAKKKVLIYTTILVGSVEVIEL</sequence>
<dbReference type="InterPro" id="IPR024425">
    <property type="entry name" value="LiaF-like_C"/>
</dbReference>
<evidence type="ECO:0000256" key="1">
    <source>
        <dbReference type="SAM" id="Phobius"/>
    </source>
</evidence>
<evidence type="ECO:0000313" key="5">
    <source>
        <dbReference type="Proteomes" id="UP001059480"/>
    </source>
</evidence>
<dbReference type="EMBL" id="JANHNZ010000010">
    <property type="protein sequence ID" value="MCQ9210630.1"/>
    <property type="molecule type" value="Genomic_DNA"/>
</dbReference>
<gene>
    <name evidence="4" type="primary">liaF</name>
    <name evidence="4" type="ORF">NPA36_08720</name>
</gene>